<gene>
    <name evidence="3" type="ORF">PG997_008872</name>
</gene>
<comment type="caution">
    <text evidence="3">The sequence shown here is derived from an EMBL/GenBank/DDBJ whole genome shotgun (WGS) entry which is preliminary data.</text>
</comment>
<protein>
    <submittedName>
        <fullName evidence="3">Uncharacterized protein</fullName>
    </submittedName>
</protein>
<reference evidence="3 4" key="1">
    <citation type="submission" date="2023-01" db="EMBL/GenBank/DDBJ databases">
        <title>Analysis of 21 Apiospora genomes using comparative genomics revels a genus with tremendous synthesis potential of carbohydrate active enzymes and secondary metabolites.</title>
        <authorList>
            <person name="Sorensen T."/>
        </authorList>
    </citation>
    <scope>NUCLEOTIDE SEQUENCE [LARGE SCALE GENOMIC DNA]</scope>
    <source>
        <strain evidence="3 4">CBS 114990</strain>
    </source>
</reference>
<dbReference type="RefSeq" id="XP_066668529.1">
    <property type="nucleotide sequence ID" value="XM_066813187.1"/>
</dbReference>
<keyword evidence="4" id="KW-1185">Reference proteome</keyword>
<keyword evidence="2" id="KW-0472">Membrane</keyword>
<evidence type="ECO:0000313" key="3">
    <source>
        <dbReference type="EMBL" id="KAK8081054.1"/>
    </source>
</evidence>
<accession>A0ABR1WC14</accession>
<keyword evidence="2" id="KW-1133">Transmembrane helix</keyword>
<sequence>MALRTFRPSKSGAAVKVAHPISIILLTTVMILLHILLHCVLRQSIQNQLPVDLHLAGQQGHDALVEQPADGADLTNIQIPLLAVHEEDAALGSTRGAPAGRRPIGRRSCGPRRAASSVC</sequence>
<dbReference type="Proteomes" id="UP001433268">
    <property type="component" value="Unassembled WGS sequence"/>
</dbReference>
<evidence type="ECO:0000256" key="2">
    <source>
        <dbReference type="SAM" id="Phobius"/>
    </source>
</evidence>
<organism evidence="3 4">
    <name type="scientific">Apiospora hydei</name>
    <dbReference type="NCBI Taxonomy" id="1337664"/>
    <lineage>
        <taxon>Eukaryota</taxon>
        <taxon>Fungi</taxon>
        <taxon>Dikarya</taxon>
        <taxon>Ascomycota</taxon>
        <taxon>Pezizomycotina</taxon>
        <taxon>Sordariomycetes</taxon>
        <taxon>Xylariomycetidae</taxon>
        <taxon>Amphisphaeriales</taxon>
        <taxon>Apiosporaceae</taxon>
        <taxon>Apiospora</taxon>
    </lineage>
</organism>
<name>A0ABR1WC14_9PEZI</name>
<evidence type="ECO:0000256" key="1">
    <source>
        <dbReference type="SAM" id="MobiDB-lite"/>
    </source>
</evidence>
<dbReference type="EMBL" id="JAQQWN010000006">
    <property type="protein sequence ID" value="KAK8081054.1"/>
    <property type="molecule type" value="Genomic_DNA"/>
</dbReference>
<feature type="region of interest" description="Disordered" evidence="1">
    <location>
        <begin position="92"/>
        <end position="119"/>
    </location>
</feature>
<dbReference type="GeneID" id="92046247"/>
<evidence type="ECO:0000313" key="4">
    <source>
        <dbReference type="Proteomes" id="UP001433268"/>
    </source>
</evidence>
<feature type="transmembrane region" description="Helical" evidence="2">
    <location>
        <begin position="20"/>
        <end position="41"/>
    </location>
</feature>
<keyword evidence="2" id="KW-0812">Transmembrane</keyword>
<proteinExistence type="predicted"/>